<keyword evidence="3" id="KW-0813">Transport</keyword>
<feature type="transmembrane region" description="Helical" evidence="12">
    <location>
        <begin position="134"/>
        <end position="153"/>
    </location>
</feature>
<feature type="transmembrane region" description="Helical" evidence="12">
    <location>
        <begin position="195"/>
        <end position="219"/>
    </location>
</feature>
<feature type="compositionally biased region" description="Basic and acidic residues" evidence="11">
    <location>
        <begin position="61"/>
        <end position="73"/>
    </location>
</feature>
<feature type="domain" description="Cytochrome b561" evidence="13">
    <location>
        <begin position="128"/>
        <end position="334"/>
    </location>
</feature>
<evidence type="ECO:0000256" key="8">
    <source>
        <dbReference type="ARBA" id="ARBA00022989"/>
    </source>
</evidence>
<protein>
    <recommendedName>
        <fullName evidence="13">Cytochrome b561 domain-containing protein</fullName>
    </recommendedName>
</protein>
<keyword evidence="9" id="KW-0408">Iron</keyword>
<dbReference type="SMART" id="SM00665">
    <property type="entry name" value="B561"/>
    <property type="match status" value="1"/>
</dbReference>
<dbReference type="AlphaFoldDB" id="A0A5B0QEI5"/>
<dbReference type="PANTHER" id="PTHR15422:SF45">
    <property type="entry name" value="CYTOCHROME B561 DOMAIN-CONTAINING PROTEIN"/>
    <property type="match status" value="1"/>
</dbReference>
<comment type="cofactor">
    <cofactor evidence="1">
        <name>heme b</name>
        <dbReference type="ChEBI" id="CHEBI:60344"/>
    </cofactor>
</comment>
<dbReference type="InterPro" id="IPR006593">
    <property type="entry name" value="Cyt_b561/ferric_Rdtase_TM"/>
</dbReference>
<evidence type="ECO:0000259" key="13">
    <source>
        <dbReference type="PROSITE" id="PS50939"/>
    </source>
</evidence>
<feature type="transmembrane region" description="Helical" evidence="12">
    <location>
        <begin position="165"/>
        <end position="183"/>
    </location>
</feature>
<dbReference type="CDD" id="cd08761">
    <property type="entry name" value="Cyt_b561_CYB561D2_like"/>
    <property type="match status" value="1"/>
</dbReference>
<dbReference type="InterPro" id="IPR045150">
    <property type="entry name" value="CYB561D1/2"/>
</dbReference>
<keyword evidence="5 12" id="KW-0812">Transmembrane</keyword>
<dbReference type="PROSITE" id="PS50939">
    <property type="entry name" value="CYTOCHROME_B561"/>
    <property type="match status" value="1"/>
</dbReference>
<evidence type="ECO:0000256" key="12">
    <source>
        <dbReference type="SAM" id="Phobius"/>
    </source>
</evidence>
<comment type="caution">
    <text evidence="14">The sequence shown here is derived from an EMBL/GenBank/DDBJ whole genome shotgun (WGS) entry which is preliminary data.</text>
</comment>
<gene>
    <name evidence="14" type="ORF">PGT21_006979</name>
</gene>
<dbReference type="Pfam" id="PF03188">
    <property type="entry name" value="Cytochrom_B561"/>
    <property type="match status" value="1"/>
</dbReference>
<keyword evidence="6" id="KW-0479">Metal-binding</keyword>
<evidence type="ECO:0000256" key="6">
    <source>
        <dbReference type="ARBA" id="ARBA00022723"/>
    </source>
</evidence>
<evidence type="ECO:0000256" key="7">
    <source>
        <dbReference type="ARBA" id="ARBA00022982"/>
    </source>
</evidence>
<dbReference type="Proteomes" id="UP000324748">
    <property type="component" value="Unassembled WGS sequence"/>
</dbReference>
<evidence type="ECO:0000256" key="5">
    <source>
        <dbReference type="ARBA" id="ARBA00022692"/>
    </source>
</evidence>
<dbReference type="GO" id="GO:0046872">
    <property type="term" value="F:metal ion binding"/>
    <property type="evidence" value="ECO:0007669"/>
    <property type="project" value="UniProtKB-KW"/>
</dbReference>
<feature type="transmembrane region" description="Helical" evidence="12">
    <location>
        <begin position="306"/>
        <end position="326"/>
    </location>
</feature>
<proteinExistence type="predicted"/>
<feature type="transmembrane region" description="Helical" evidence="12">
    <location>
        <begin position="37"/>
        <end position="54"/>
    </location>
</feature>
<keyword evidence="15" id="KW-1185">Reference proteome</keyword>
<keyword evidence="4" id="KW-0349">Heme</keyword>
<feature type="transmembrane region" description="Helical" evidence="12">
    <location>
        <begin position="274"/>
        <end position="294"/>
    </location>
</feature>
<evidence type="ECO:0000313" key="15">
    <source>
        <dbReference type="Proteomes" id="UP000324748"/>
    </source>
</evidence>
<evidence type="ECO:0000256" key="1">
    <source>
        <dbReference type="ARBA" id="ARBA00001970"/>
    </source>
</evidence>
<dbReference type="EMBL" id="VSWC01000016">
    <property type="protein sequence ID" value="KAA1111640.1"/>
    <property type="molecule type" value="Genomic_DNA"/>
</dbReference>
<dbReference type="GO" id="GO:0140575">
    <property type="term" value="F:transmembrane monodehydroascorbate reductase activity"/>
    <property type="evidence" value="ECO:0007669"/>
    <property type="project" value="InterPro"/>
</dbReference>
<organism evidence="14 15">
    <name type="scientific">Puccinia graminis f. sp. tritici</name>
    <dbReference type="NCBI Taxonomy" id="56615"/>
    <lineage>
        <taxon>Eukaryota</taxon>
        <taxon>Fungi</taxon>
        <taxon>Dikarya</taxon>
        <taxon>Basidiomycota</taxon>
        <taxon>Pucciniomycotina</taxon>
        <taxon>Pucciniomycetes</taxon>
        <taxon>Pucciniales</taxon>
        <taxon>Pucciniaceae</taxon>
        <taxon>Puccinia</taxon>
    </lineage>
</organism>
<evidence type="ECO:0000256" key="2">
    <source>
        <dbReference type="ARBA" id="ARBA00004141"/>
    </source>
</evidence>
<dbReference type="OrthoDB" id="432881at2759"/>
<keyword evidence="10 12" id="KW-0472">Membrane</keyword>
<dbReference type="PANTHER" id="PTHR15422">
    <property type="entry name" value="OS05G0565100 PROTEIN"/>
    <property type="match status" value="1"/>
</dbReference>
<evidence type="ECO:0000256" key="9">
    <source>
        <dbReference type="ARBA" id="ARBA00023004"/>
    </source>
</evidence>
<reference evidence="14 15" key="1">
    <citation type="submission" date="2019-05" db="EMBL/GenBank/DDBJ databases">
        <title>Emergence of the Ug99 lineage of the wheat stem rust pathogen through somatic hybridization.</title>
        <authorList>
            <person name="Li F."/>
            <person name="Upadhyaya N.M."/>
            <person name="Sperschneider J."/>
            <person name="Matny O."/>
            <person name="Nguyen-Phuc H."/>
            <person name="Mago R."/>
            <person name="Raley C."/>
            <person name="Miller M.E."/>
            <person name="Silverstein K.A.T."/>
            <person name="Henningsen E."/>
            <person name="Hirsch C.D."/>
            <person name="Visser B."/>
            <person name="Pretorius Z.A."/>
            <person name="Steffenson B.J."/>
            <person name="Schwessinger B."/>
            <person name="Dodds P.N."/>
            <person name="Figueroa M."/>
        </authorList>
    </citation>
    <scope>NUCLEOTIDE SEQUENCE [LARGE SCALE GENOMIC DNA]</scope>
    <source>
        <strain evidence="14">21-0</strain>
    </source>
</reference>
<accession>A0A5B0QEI5</accession>
<feature type="transmembrane region" description="Helical" evidence="12">
    <location>
        <begin position="231"/>
        <end position="253"/>
    </location>
</feature>
<evidence type="ECO:0000313" key="14">
    <source>
        <dbReference type="EMBL" id="KAA1111640.1"/>
    </source>
</evidence>
<feature type="region of interest" description="Disordered" evidence="11">
    <location>
        <begin position="61"/>
        <end position="81"/>
    </location>
</feature>
<evidence type="ECO:0000256" key="4">
    <source>
        <dbReference type="ARBA" id="ARBA00022617"/>
    </source>
</evidence>
<keyword evidence="8 12" id="KW-1133">Transmembrane helix</keyword>
<dbReference type="Gene3D" id="1.20.120.1770">
    <property type="match status" value="1"/>
</dbReference>
<sequence length="334" mass="37502">MYDNQLTPPPSPCWLCFFHGAPSQPIQPTKNIPQQHWIVQALLQLTILIFLLRVHKHKGEAQRKQTKMAEETRANQFPPEEETPLLANQVEQPSTGPTAVSQDAAIMPSTDQRPKYSIASLLEAHRLPTHRTGMVWVAELAIWIWLLTVWVTVLTHQAGIFTFHPLFQSLSLFCFYQGIIILQPTDTPASKRTGLLVHEGFQLVGSLSIIIGASCIFYNKMSHSAAHFTSWHGLLGFISTCIVLVQALFGMLIGFETSRDYILGDSFGRKLWKFHRASGYLLIFLMTITVLTVTKADWVVMVSSKWSIWVLSISPIVALIGLLSLANPKKVFGR</sequence>
<dbReference type="GO" id="GO:0016020">
    <property type="term" value="C:membrane"/>
    <property type="evidence" value="ECO:0007669"/>
    <property type="project" value="UniProtKB-SubCell"/>
</dbReference>
<evidence type="ECO:0000256" key="11">
    <source>
        <dbReference type="SAM" id="MobiDB-lite"/>
    </source>
</evidence>
<name>A0A5B0QEI5_PUCGR</name>
<comment type="subcellular location">
    <subcellularLocation>
        <location evidence="2">Membrane</location>
        <topology evidence="2">Multi-pass membrane protein</topology>
    </subcellularLocation>
</comment>
<evidence type="ECO:0000256" key="10">
    <source>
        <dbReference type="ARBA" id="ARBA00023136"/>
    </source>
</evidence>
<keyword evidence="7" id="KW-0249">Electron transport</keyword>
<evidence type="ECO:0000256" key="3">
    <source>
        <dbReference type="ARBA" id="ARBA00022448"/>
    </source>
</evidence>